<gene>
    <name evidence="4" type="ORF">CAETHG_3436</name>
</gene>
<dbReference type="Gene3D" id="1.50.10.10">
    <property type="match status" value="1"/>
</dbReference>
<dbReference type="RefSeq" id="WP_242834125.1">
    <property type="nucleotide sequence ID" value="NC_022592.1"/>
</dbReference>
<dbReference type="InterPro" id="IPR049174">
    <property type="entry name" value="Beta-AFase-like"/>
</dbReference>
<keyword evidence="4" id="KW-0378">Hydrolase</keyword>
<evidence type="ECO:0000259" key="3">
    <source>
        <dbReference type="Pfam" id="PF20737"/>
    </source>
</evidence>
<dbReference type="GO" id="GO:0016787">
    <property type="term" value="F:hydrolase activity"/>
    <property type="evidence" value="ECO:0007669"/>
    <property type="project" value="UniProtKB-KW"/>
</dbReference>
<name>A0ABM5NYH6_9CLOT</name>
<evidence type="ECO:0000259" key="1">
    <source>
        <dbReference type="Pfam" id="PF07944"/>
    </source>
</evidence>
<evidence type="ECO:0000313" key="4">
    <source>
        <dbReference type="EMBL" id="AGY77639.2"/>
    </source>
</evidence>
<proteinExistence type="predicted"/>
<organism evidence="4 5">
    <name type="scientific">Clostridium autoethanogenum DSM 10061</name>
    <dbReference type="NCBI Taxonomy" id="1341692"/>
    <lineage>
        <taxon>Bacteria</taxon>
        <taxon>Bacillati</taxon>
        <taxon>Bacillota</taxon>
        <taxon>Clostridia</taxon>
        <taxon>Eubacteriales</taxon>
        <taxon>Clostridiaceae</taxon>
        <taxon>Clostridium</taxon>
    </lineage>
</organism>
<dbReference type="InterPro" id="IPR012878">
    <property type="entry name" value="Beta-AFase-like_GH127_cat"/>
</dbReference>
<dbReference type="InterPro" id="IPR012341">
    <property type="entry name" value="6hp_glycosidase-like_sf"/>
</dbReference>
<dbReference type="Pfam" id="PF20736">
    <property type="entry name" value="Glyco_hydro127M"/>
    <property type="match status" value="1"/>
</dbReference>
<feature type="domain" description="Non-reducing end beta-L-arabinofuranosidase-like GH127 middle" evidence="2">
    <location>
        <begin position="456"/>
        <end position="548"/>
    </location>
</feature>
<sequence length="668" mass="76631">MSDSKRSVEKMQTCTNLELNNVKITSEFWNRYRELIVKEVLPYQWSVMNDEANIHIADDPQKNGTTKNSHAIANLKIVASKIKGHHSGFPFQDTDVYKWLEAVAYSLRYHPNDDLKQIADKLIDLIAEAQEYDGYLSTYFQIEAPERKFKRLKQSHELYTMGHYIEAAVAYYQVTGNEKALNIARKMADCIDNNFGLEKGKIPGYDGHPEIELALSRLYELTHEKKYLNLAYYFLKQRGQDPKFFDHQIEQDGFDHDLIEGMRNFPLSYYQAAEPIVDQETAEGHAVRVVYLCTGIAYVARLTGDQDLLTVCKRFWNNIVKKRMYVTGNIGSTTTGESFTYDYDLPNDTMYGETCASVGMTFFAKQMLQIEPEGEYGDILEKELFNGSLSGISLDGKHFFYVNPLEADPTASKGNPGKSHILTRRADWFGCACCPSNVARLIASVDQYIYTVHGSTILSHQFISNEANFDNNISIIQSNNFPWDGNISYKIKNPGENKFKFGIRIPSWSQCNYKLQVNKKDVNLPVKSGFVYIFVESSQMQIDLSLDMCIQFIRANNRVKNDLGKVAVQRGPIVYCAEEMDNSAPLWLYRIKEQAQARYHYNDHLLNGIGTIEVDAEVLNEDSKDDLLYTTVSNKPYDWHESKLSLIPYYAWGNRDDGQMAVWLNKEY</sequence>
<reference evidence="5" key="1">
    <citation type="journal article" date="2014" name="Biotechnol. Biofuels">
        <title>Comparison of single-molecule sequencing and hybrid approaches for finishing the genome of Clostridium autoethanogenum and analysis of CRISPR systems in industrial relevant Clostridia.</title>
        <authorList>
            <person name="Brown S.D."/>
            <person name="Nagaraju S."/>
            <person name="Utturkar S."/>
            <person name="De Tissera S."/>
            <person name="Segovia S."/>
            <person name="Mitchell W."/>
            <person name="Land M.L."/>
            <person name="Dassanayake A."/>
            <person name="Kopke M."/>
        </authorList>
    </citation>
    <scope>NUCLEOTIDE SEQUENCE [LARGE SCALE GENOMIC DNA]</scope>
    <source>
        <strain evidence="5">DSM 10061</strain>
    </source>
</reference>
<protein>
    <submittedName>
        <fullName evidence="4">Glycoside hydrolase family 127 protein</fullName>
    </submittedName>
</protein>
<keyword evidence="5" id="KW-1185">Reference proteome</keyword>
<dbReference type="Pfam" id="PF20737">
    <property type="entry name" value="Glyco_hydro127C"/>
    <property type="match status" value="1"/>
</dbReference>
<dbReference type="InterPro" id="IPR008928">
    <property type="entry name" value="6-hairpin_glycosidase_sf"/>
</dbReference>
<dbReference type="InterPro" id="IPR049049">
    <property type="entry name" value="Beta-AFase-like_GH127_C"/>
</dbReference>
<dbReference type="PANTHER" id="PTHR43465">
    <property type="entry name" value="DUF1680 DOMAIN PROTEIN (AFU_ORTHOLOGUE AFUA_1G08910)"/>
    <property type="match status" value="1"/>
</dbReference>
<feature type="domain" description="Non-reducing end beta-L-arabinofuranosidase-like GH127 catalytic" evidence="1">
    <location>
        <begin position="21"/>
        <end position="446"/>
    </location>
</feature>
<feature type="domain" description="Non-reducing end beta-L-arabinofuranosidase-like GH127 C-terminal" evidence="3">
    <location>
        <begin position="550"/>
        <end position="665"/>
    </location>
</feature>
<dbReference type="InterPro" id="IPR049046">
    <property type="entry name" value="Beta-AFase-like_GH127_middle"/>
</dbReference>
<dbReference type="SUPFAM" id="SSF48208">
    <property type="entry name" value="Six-hairpin glycosidases"/>
    <property type="match status" value="1"/>
</dbReference>
<accession>A0ABM5NYH6</accession>
<dbReference type="EMBL" id="CP006763">
    <property type="protein sequence ID" value="AGY77639.2"/>
    <property type="molecule type" value="Genomic_DNA"/>
</dbReference>
<dbReference type="PANTHER" id="PTHR43465:SF2">
    <property type="entry name" value="DUF1680 DOMAIN PROTEIN (AFU_ORTHOLOGUE AFUA_1G08910)"/>
    <property type="match status" value="1"/>
</dbReference>
<evidence type="ECO:0000259" key="2">
    <source>
        <dbReference type="Pfam" id="PF20736"/>
    </source>
</evidence>
<evidence type="ECO:0000313" key="5">
    <source>
        <dbReference type="Proteomes" id="UP000017590"/>
    </source>
</evidence>
<dbReference type="Pfam" id="PF07944">
    <property type="entry name" value="Beta-AFase-like_GH127_cat"/>
    <property type="match status" value="1"/>
</dbReference>
<dbReference type="Proteomes" id="UP000017590">
    <property type="component" value="Chromosome"/>
</dbReference>